<evidence type="ECO:0000313" key="1">
    <source>
        <dbReference type="EMBL" id="KAL2498005.1"/>
    </source>
</evidence>
<comment type="caution">
    <text evidence="1">The sequence shown here is derived from an EMBL/GenBank/DDBJ whole genome shotgun (WGS) entry which is preliminary data.</text>
</comment>
<reference evidence="2" key="1">
    <citation type="submission" date="2024-07" db="EMBL/GenBank/DDBJ databases">
        <title>Two chromosome-level genome assemblies of Korean endemic species Abeliophyllum distichum and Forsythia ovata (Oleaceae).</title>
        <authorList>
            <person name="Jang H."/>
        </authorList>
    </citation>
    <scope>NUCLEOTIDE SEQUENCE [LARGE SCALE GENOMIC DNA]</scope>
</reference>
<evidence type="ECO:0000313" key="2">
    <source>
        <dbReference type="Proteomes" id="UP001604336"/>
    </source>
</evidence>
<dbReference type="Proteomes" id="UP001604336">
    <property type="component" value="Unassembled WGS sequence"/>
</dbReference>
<protein>
    <submittedName>
        <fullName evidence="1">Uncharacterized protein</fullName>
    </submittedName>
</protein>
<keyword evidence="2" id="KW-1185">Reference proteome</keyword>
<sequence length="188" mass="20525">MTISKTNVTLRSREISRLYLMGIMRLSRGQPSLSSCQRQQANPKLFGYNLLEDDISSSANVASIVQSKIKEMDLEAFLLAYDISKLAVGSTNTKLGSENEVLQCKIEGFALAETVMKAKLESALEEVMKAKGRAQATQSQQKTAEDLSFLRPASVETSTAKALATTEAPHKGDAPVVEVPYVPTLKRQ</sequence>
<gene>
    <name evidence="1" type="ORF">Adt_23555</name>
</gene>
<dbReference type="AlphaFoldDB" id="A0ABD1SBG4"/>
<dbReference type="EMBL" id="JBFOLK010000007">
    <property type="protein sequence ID" value="KAL2498005.1"/>
    <property type="molecule type" value="Genomic_DNA"/>
</dbReference>
<name>A0ABD1SBG4_9LAMI</name>
<proteinExistence type="predicted"/>
<organism evidence="1 2">
    <name type="scientific">Abeliophyllum distichum</name>
    <dbReference type="NCBI Taxonomy" id="126358"/>
    <lineage>
        <taxon>Eukaryota</taxon>
        <taxon>Viridiplantae</taxon>
        <taxon>Streptophyta</taxon>
        <taxon>Embryophyta</taxon>
        <taxon>Tracheophyta</taxon>
        <taxon>Spermatophyta</taxon>
        <taxon>Magnoliopsida</taxon>
        <taxon>eudicotyledons</taxon>
        <taxon>Gunneridae</taxon>
        <taxon>Pentapetalae</taxon>
        <taxon>asterids</taxon>
        <taxon>lamiids</taxon>
        <taxon>Lamiales</taxon>
        <taxon>Oleaceae</taxon>
        <taxon>Forsythieae</taxon>
        <taxon>Abeliophyllum</taxon>
    </lineage>
</organism>
<accession>A0ABD1SBG4</accession>